<gene>
    <name evidence="2" type="ORF">MAR_027483</name>
</gene>
<proteinExistence type="predicted"/>
<feature type="compositionally biased region" description="Acidic residues" evidence="1">
    <location>
        <begin position="559"/>
        <end position="572"/>
    </location>
</feature>
<feature type="region of interest" description="Disordered" evidence="1">
    <location>
        <begin position="1"/>
        <end position="79"/>
    </location>
</feature>
<organism evidence="2 3">
    <name type="scientific">Mya arenaria</name>
    <name type="common">Soft-shell clam</name>
    <dbReference type="NCBI Taxonomy" id="6604"/>
    <lineage>
        <taxon>Eukaryota</taxon>
        <taxon>Metazoa</taxon>
        <taxon>Spiralia</taxon>
        <taxon>Lophotrochozoa</taxon>
        <taxon>Mollusca</taxon>
        <taxon>Bivalvia</taxon>
        <taxon>Autobranchia</taxon>
        <taxon>Heteroconchia</taxon>
        <taxon>Euheterodonta</taxon>
        <taxon>Imparidentia</taxon>
        <taxon>Neoheterodontei</taxon>
        <taxon>Myida</taxon>
        <taxon>Myoidea</taxon>
        <taxon>Myidae</taxon>
        <taxon>Mya</taxon>
    </lineage>
</organism>
<protein>
    <submittedName>
        <fullName evidence="2">TCF25-like protein</fullName>
    </submittedName>
</protein>
<dbReference type="PANTHER" id="PTHR22684">
    <property type="entry name" value="NULP1-RELATED"/>
    <property type="match status" value="1"/>
</dbReference>
<feature type="compositionally biased region" description="Basic residues" evidence="1">
    <location>
        <begin position="152"/>
        <end position="162"/>
    </location>
</feature>
<feature type="compositionally biased region" description="Basic residues" evidence="1">
    <location>
        <begin position="61"/>
        <end position="72"/>
    </location>
</feature>
<dbReference type="PANTHER" id="PTHR22684:SF0">
    <property type="entry name" value="RIBOSOME QUALITY CONTROL COMPLEX SUBUNIT TCF25"/>
    <property type="match status" value="1"/>
</dbReference>
<keyword evidence="3" id="KW-1185">Reference proteome</keyword>
<feature type="compositionally biased region" description="Acidic residues" evidence="1">
    <location>
        <begin position="22"/>
        <end position="43"/>
    </location>
</feature>
<dbReference type="EMBL" id="CP111019">
    <property type="protein sequence ID" value="WAR13303.1"/>
    <property type="molecule type" value="Genomic_DNA"/>
</dbReference>
<sequence length="572" mass="64677">MSSRALRKLRGNDLDNLNIPEDISDGEADSLGEEEGNQSDDENQSDKEPDQPEPEPVQPAPKKKRKKKKKKNKEQEKNDIEVIEGEDEIDAGLREVNQLLDNANIGEANFSTTSEALPCCKALLSVEHKNLNPDTELKRIFGSRVIREEGMRRRHQGRRRQKSTWLATPQDSWPPIGRTGLSMRMIEQRNGCQFFVFEHSHSYQKVQFQFYDAVESLNPQNIGSDQCMQWRWPSIHFSTWLQARVDSNINTGKTGQRGCNRTALEFCKLLLSLDPDNDPLCALLMIDFYAVRATDYEFLIRLYNEWEAHRNLSQLPNFAFSLALAYFLQAEGGDTTKADKQLQDSLLMFPGVLNPLLDKCGVQADSSASHAFFTQPEYCDPVALKQLEALYAGRCHVCWKVPDVLEWLETNVKVVLDLVQAGDTRAQTYKTKRLSRYKGTPRNIYRHILISEIPSATATLPRDVASTVLSYDPLPPVDSVDAYTRPARPNQAQVDGSAMSMFLRSLLPNFNPNEPVPEGAVGGDGQPLRQGVGALMDAMRDLLNNIQMVDHHGDRQEGGEEQAEEEDLQEWD</sequence>
<dbReference type="Proteomes" id="UP001164746">
    <property type="component" value="Chromosome 8"/>
</dbReference>
<dbReference type="Pfam" id="PF04910">
    <property type="entry name" value="Tcf25"/>
    <property type="match status" value="1"/>
</dbReference>
<name>A0ABY7ETM2_MYAAR</name>
<evidence type="ECO:0000313" key="3">
    <source>
        <dbReference type="Proteomes" id="UP001164746"/>
    </source>
</evidence>
<feature type="region of interest" description="Disordered" evidence="1">
    <location>
        <begin position="151"/>
        <end position="170"/>
    </location>
</feature>
<dbReference type="InterPro" id="IPR006994">
    <property type="entry name" value="TCF25/Rqc1"/>
</dbReference>
<evidence type="ECO:0000256" key="1">
    <source>
        <dbReference type="SAM" id="MobiDB-lite"/>
    </source>
</evidence>
<reference evidence="2" key="1">
    <citation type="submission" date="2022-11" db="EMBL/GenBank/DDBJ databases">
        <title>Centuries of genome instability and evolution in soft-shell clam transmissible cancer (bioRxiv).</title>
        <authorList>
            <person name="Hart S.F.M."/>
            <person name="Yonemitsu M.A."/>
            <person name="Giersch R.M."/>
            <person name="Beal B.F."/>
            <person name="Arriagada G."/>
            <person name="Davis B.W."/>
            <person name="Ostrander E.A."/>
            <person name="Goff S.P."/>
            <person name="Metzger M.J."/>
        </authorList>
    </citation>
    <scope>NUCLEOTIDE SEQUENCE</scope>
    <source>
        <strain evidence="2">MELC-2E11</strain>
        <tissue evidence="2">Siphon/mantle</tissue>
    </source>
</reference>
<evidence type="ECO:0000313" key="2">
    <source>
        <dbReference type="EMBL" id="WAR13303.1"/>
    </source>
</evidence>
<accession>A0ABY7ETM2</accession>
<feature type="region of interest" description="Disordered" evidence="1">
    <location>
        <begin position="553"/>
        <end position="572"/>
    </location>
</feature>